<feature type="transmembrane region" description="Helical" evidence="1">
    <location>
        <begin position="324"/>
        <end position="344"/>
    </location>
</feature>
<dbReference type="VEuPathDB" id="TrichDB:TRFO_32586"/>
<keyword evidence="3" id="KW-1185">Reference proteome</keyword>
<sequence>MLGRIKMESFTTIEGGRTTLDLSYLEETNFHIERIIDYITPSIPLFSIHQARTVLLFFYAISIAVIYCFVPQFIKGSTVITEFVICFPIICVTALHIILSFGYILFALFAGASFKTLLGILFYLHTSYPIAIFTILMLQFSRDIKNLLFLFLIAASISTCLDLILGFISASYFRTFLLFEGVLLLPSFVIWTLFIKGIIPSKFYIFAPSILFYFLYFNFLIGLAKCSPKFFNKISIKFFNDATLYAEYEAADDYQSYWNSALWRDDTLRVHEKESSSSSTSSQSSVNQKGEPKILLSSKKKDFRFPRKERFQLYKLDEIPQHPFYICSLIPFVLLAGITATVAIHCFSEIPGFLIVFAAEILCLVMAIVFNSRAISWNCFTITNIGRDTINILWDHPSLSTL</sequence>
<reference evidence="2" key="1">
    <citation type="submission" date="2016-10" db="EMBL/GenBank/DDBJ databases">
        <authorList>
            <person name="Benchimol M."/>
            <person name="Almeida L.G."/>
            <person name="Vasconcelos A.T."/>
            <person name="Perreira-Neves A."/>
            <person name="Rosa I.A."/>
            <person name="Tasca T."/>
            <person name="Bogo M.R."/>
            <person name="de Souza W."/>
        </authorList>
    </citation>
    <scope>NUCLEOTIDE SEQUENCE [LARGE SCALE GENOMIC DNA]</scope>
    <source>
        <strain evidence="2">K</strain>
    </source>
</reference>
<feature type="transmembrane region" description="Helical" evidence="1">
    <location>
        <begin position="205"/>
        <end position="224"/>
    </location>
</feature>
<feature type="transmembrane region" description="Helical" evidence="1">
    <location>
        <begin position="120"/>
        <end position="141"/>
    </location>
</feature>
<dbReference type="RefSeq" id="XP_068353809.1">
    <property type="nucleotide sequence ID" value="XM_068508578.1"/>
</dbReference>
<feature type="transmembrane region" description="Helical" evidence="1">
    <location>
        <begin position="80"/>
        <end position="108"/>
    </location>
</feature>
<dbReference type="AlphaFoldDB" id="A0A1J4JNH4"/>
<keyword evidence="1" id="KW-0472">Membrane</keyword>
<feature type="transmembrane region" description="Helical" evidence="1">
    <location>
        <begin position="350"/>
        <end position="370"/>
    </location>
</feature>
<dbReference type="GeneID" id="94843282"/>
<gene>
    <name evidence="2" type="ORF">TRFO_32586</name>
</gene>
<feature type="transmembrane region" description="Helical" evidence="1">
    <location>
        <begin position="147"/>
        <end position="168"/>
    </location>
</feature>
<accession>A0A1J4JNH4</accession>
<proteinExistence type="predicted"/>
<organism evidence="2 3">
    <name type="scientific">Tritrichomonas foetus</name>
    <dbReference type="NCBI Taxonomy" id="1144522"/>
    <lineage>
        <taxon>Eukaryota</taxon>
        <taxon>Metamonada</taxon>
        <taxon>Parabasalia</taxon>
        <taxon>Tritrichomonadida</taxon>
        <taxon>Tritrichomonadidae</taxon>
        <taxon>Tritrichomonas</taxon>
    </lineage>
</organism>
<dbReference type="OrthoDB" id="10592805at2759"/>
<evidence type="ECO:0000313" key="3">
    <source>
        <dbReference type="Proteomes" id="UP000179807"/>
    </source>
</evidence>
<comment type="caution">
    <text evidence="2">The sequence shown here is derived from an EMBL/GenBank/DDBJ whole genome shotgun (WGS) entry which is preliminary data.</text>
</comment>
<protein>
    <submittedName>
        <fullName evidence="2">Uncharacterized protein</fullName>
    </submittedName>
</protein>
<name>A0A1J4JNH4_9EUKA</name>
<keyword evidence="1" id="KW-0812">Transmembrane</keyword>
<evidence type="ECO:0000256" key="1">
    <source>
        <dbReference type="SAM" id="Phobius"/>
    </source>
</evidence>
<dbReference type="Proteomes" id="UP000179807">
    <property type="component" value="Unassembled WGS sequence"/>
</dbReference>
<feature type="transmembrane region" description="Helical" evidence="1">
    <location>
        <begin position="54"/>
        <end position="74"/>
    </location>
</feature>
<dbReference type="EMBL" id="MLAK01000944">
    <property type="protein sequence ID" value="OHT00673.1"/>
    <property type="molecule type" value="Genomic_DNA"/>
</dbReference>
<evidence type="ECO:0000313" key="2">
    <source>
        <dbReference type="EMBL" id="OHT00673.1"/>
    </source>
</evidence>
<feature type="transmembrane region" description="Helical" evidence="1">
    <location>
        <begin position="175"/>
        <end position="199"/>
    </location>
</feature>
<keyword evidence="1" id="KW-1133">Transmembrane helix</keyword>